<evidence type="ECO:0000256" key="2">
    <source>
        <dbReference type="ARBA" id="ARBA00010690"/>
    </source>
</evidence>
<dbReference type="Proteomes" id="UP000294656">
    <property type="component" value="Unassembled WGS sequence"/>
</dbReference>
<protein>
    <submittedName>
        <fullName evidence="10">Type III secretion protein U</fullName>
    </submittedName>
</protein>
<keyword evidence="6" id="KW-0843">Virulence</keyword>
<keyword evidence="4 9" id="KW-0812">Transmembrane</keyword>
<dbReference type="InterPro" id="IPR006135">
    <property type="entry name" value="T3SS_substrate_exporter"/>
</dbReference>
<organism evidence="10 11">
    <name type="scientific">Marinomonas balearica</name>
    <dbReference type="NCBI Taxonomy" id="491947"/>
    <lineage>
        <taxon>Bacteria</taxon>
        <taxon>Pseudomonadati</taxon>
        <taxon>Pseudomonadota</taxon>
        <taxon>Gammaproteobacteria</taxon>
        <taxon>Oceanospirillales</taxon>
        <taxon>Oceanospirillaceae</taxon>
        <taxon>Marinomonas</taxon>
    </lineage>
</organism>
<evidence type="ECO:0000256" key="1">
    <source>
        <dbReference type="ARBA" id="ARBA00004651"/>
    </source>
</evidence>
<comment type="subcellular location">
    <subcellularLocation>
        <location evidence="1">Cell membrane</location>
        <topology evidence="1">Multi-pass membrane protein</topology>
    </subcellularLocation>
</comment>
<feature type="transmembrane region" description="Helical" evidence="9">
    <location>
        <begin position="69"/>
        <end position="96"/>
    </location>
</feature>
<dbReference type="AlphaFoldDB" id="A0A4V3CGL7"/>
<evidence type="ECO:0000256" key="5">
    <source>
        <dbReference type="ARBA" id="ARBA00022989"/>
    </source>
</evidence>
<dbReference type="OrthoDB" id="9807950at2"/>
<feature type="compositionally biased region" description="Basic and acidic residues" evidence="8">
    <location>
        <begin position="1"/>
        <end position="14"/>
    </location>
</feature>
<feature type="transmembrane region" description="Helical" evidence="9">
    <location>
        <begin position="182"/>
        <end position="204"/>
    </location>
</feature>
<dbReference type="GO" id="GO:0009306">
    <property type="term" value="P:protein secretion"/>
    <property type="evidence" value="ECO:0007669"/>
    <property type="project" value="InterPro"/>
</dbReference>
<keyword evidence="11" id="KW-1185">Reference proteome</keyword>
<dbReference type="EMBL" id="SNXC01000011">
    <property type="protein sequence ID" value="TDO98242.1"/>
    <property type="molecule type" value="Genomic_DNA"/>
</dbReference>
<feature type="region of interest" description="Disordered" evidence="8">
    <location>
        <begin position="1"/>
        <end position="22"/>
    </location>
</feature>
<evidence type="ECO:0000256" key="9">
    <source>
        <dbReference type="SAM" id="Phobius"/>
    </source>
</evidence>
<evidence type="ECO:0000313" key="10">
    <source>
        <dbReference type="EMBL" id="TDO98242.1"/>
    </source>
</evidence>
<reference evidence="10 11" key="1">
    <citation type="submission" date="2019-03" db="EMBL/GenBank/DDBJ databases">
        <title>Genomic Encyclopedia of Type Strains, Phase III (KMG-III): the genomes of soil and plant-associated and newly described type strains.</title>
        <authorList>
            <person name="Whitman W."/>
        </authorList>
    </citation>
    <scope>NUCLEOTIDE SEQUENCE [LARGE SCALE GENOMIC DNA]</scope>
    <source>
        <strain evidence="10 11">CECT 7378</strain>
    </source>
</reference>
<evidence type="ECO:0000256" key="7">
    <source>
        <dbReference type="ARBA" id="ARBA00023136"/>
    </source>
</evidence>
<dbReference type="Gene3D" id="3.40.1690.10">
    <property type="entry name" value="secretion proteins EscU"/>
    <property type="match status" value="1"/>
</dbReference>
<evidence type="ECO:0000256" key="4">
    <source>
        <dbReference type="ARBA" id="ARBA00022692"/>
    </source>
</evidence>
<dbReference type="InterPro" id="IPR029025">
    <property type="entry name" value="T3SS_substrate_exporter_C"/>
</dbReference>
<keyword evidence="5 9" id="KW-1133">Transmembrane helix</keyword>
<name>A0A4V3CGL7_9GAMM</name>
<dbReference type="PANTHER" id="PTHR30531:SF14">
    <property type="entry name" value="SURFACE PRESENTATION OF ANTIGENS PROTEIN SPAS"/>
    <property type="match status" value="1"/>
</dbReference>
<sequence>MSEKTEKATPQKVKDSRKKGQVGQSQDIHKLMILGVLMEVVLGMVESGVRNLEKLTAIPLSMINQPFEYALQATVVNCLTIAASMIVMALGIAVVLRLMGGWLQFGFLIAPEALKIDFNKLNPFNQLKNMFSGKKLFELFNSFVKAITIGVIMYFILLPILPSLGKLALTDLDTTWRGIAELFLKVERAIIGVLIVIASIDFGMQKYFHAKSLKMSKDDVKQEYKNQEGDPHFKGQRKSEAIRLANEEPAPAPSVKPELGDADALVVNPTHFAVALYYRAEETPLPKILTKGEDQDALDLIEQAKSKGIPVIRFIWLARTLYKEKEGHYIPRTTLRYVAKIYQVLGELERDTVKMSDGVLRIPDLETQ</sequence>
<dbReference type="PRINTS" id="PR00950">
    <property type="entry name" value="TYPE3IMSPROT"/>
</dbReference>
<evidence type="ECO:0000256" key="3">
    <source>
        <dbReference type="ARBA" id="ARBA00022475"/>
    </source>
</evidence>
<evidence type="ECO:0000313" key="11">
    <source>
        <dbReference type="Proteomes" id="UP000294656"/>
    </source>
</evidence>
<proteinExistence type="inferred from homology"/>
<dbReference type="Pfam" id="PF01312">
    <property type="entry name" value="Bac_export_2"/>
    <property type="match status" value="1"/>
</dbReference>
<comment type="caution">
    <text evidence="10">The sequence shown here is derived from an EMBL/GenBank/DDBJ whole genome shotgun (WGS) entry which is preliminary data.</text>
</comment>
<keyword evidence="7 9" id="KW-0472">Membrane</keyword>
<dbReference type="GO" id="GO:0005886">
    <property type="term" value="C:plasma membrane"/>
    <property type="evidence" value="ECO:0007669"/>
    <property type="project" value="UniProtKB-SubCell"/>
</dbReference>
<gene>
    <name evidence="10" type="ORF">DFP79_1883</name>
</gene>
<keyword evidence="3" id="KW-1003">Cell membrane</keyword>
<dbReference type="NCBIfam" id="TIGR01404">
    <property type="entry name" value="FlhB_rel_III"/>
    <property type="match status" value="1"/>
</dbReference>
<comment type="similarity">
    <text evidence="2">Belongs to the type III secretion exporter family.</text>
</comment>
<dbReference type="PANTHER" id="PTHR30531">
    <property type="entry name" value="FLAGELLAR BIOSYNTHETIC PROTEIN FLHB"/>
    <property type="match status" value="1"/>
</dbReference>
<feature type="transmembrane region" description="Helical" evidence="9">
    <location>
        <begin position="139"/>
        <end position="162"/>
    </location>
</feature>
<dbReference type="RefSeq" id="WP_133503669.1">
    <property type="nucleotide sequence ID" value="NZ_SNXC01000011.1"/>
</dbReference>
<evidence type="ECO:0000256" key="6">
    <source>
        <dbReference type="ARBA" id="ARBA00023026"/>
    </source>
</evidence>
<dbReference type="InterPro" id="IPR006307">
    <property type="entry name" value="BsaZ-like"/>
</dbReference>
<accession>A0A4V3CGL7</accession>
<evidence type="ECO:0000256" key="8">
    <source>
        <dbReference type="SAM" id="MobiDB-lite"/>
    </source>
</evidence>
<dbReference type="SUPFAM" id="SSF160544">
    <property type="entry name" value="EscU C-terminal domain-like"/>
    <property type="match status" value="1"/>
</dbReference>